<feature type="signal peptide" evidence="1">
    <location>
        <begin position="1"/>
        <end position="18"/>
    </location>
</feature>
<dbReference type="PANTHER" id="PTHR38792">
    <property type="entry name" value="BNR/ASP-BOX REPEAT DOMAIN PROTEIN (AFU_ORTHOLOGUE AFUA_7G06430)-RELATED"/>
    <property type="match status" value="1"/>
</dbReference>
<protein>
    <recommendedName>
        <fullName evidence="2">Sialidase domain-containing protein</fullName>
    </recommendedName>
</protein>
<name>A0AAJ0DGR3_9PEZI</name>
<dbReference type="CDD" id="cd15482">
    <property type="entry name" value="Sialidase_non-viral"/>
    <property type="match status" value="1"/>
</dbReference>
<organism evidence="3 4">
    <name type="scientific">Extremus antarcticus</name>
    <dbReference type="NCBI Taxonomy" id="702011"/>
    <lineage>
        <taxon>Eukaryota</taxon>
        <taxon>Fungi</taxon>
        <taxon>Dikarya</taxon>
        <taxon>Ascomycota</taxon>
        <taxon>Pezizomycotina</taxon>
        <taxon>Dothideomycetes</taxon>
        <taxon>Dothideomycetidae</taxon>
        <taxon>Mycosphaerellales</taxon>
        <taxon>Extremaceae</taxon>
        <taxon>Extremus</taxon>
    </lineage>
</organism>
<feature type="chain" id="PRO_5042600857" description="Sialidase domain-containing protein" evidence="1">
    <location>
        <begin position="19"/>
        <end position="361"/>
    </location>
</feature>
<dbReference type="SUPFAM" id="SSF50939">
    <property type="entry name" value="Sialidases"/>
    <property type="match status" value="1"/>
</dbReference>
<evidence type="ECO:0000313" key="4">
    <source>
        <dbReference type="Proteomes" id="UP001271007"/>
    </source>
</evidence>
<evidence type="ECO:0000256" key="1">
    <source>
        <dbReference type="SAM" id="SignalP"/>
    </source>
</evidence>
<keyword evidence="4" id="KW-1185">Reference proteome</keyword>
<evidence type="ECO:0000259" key="2">
    <source>
        <dbReference type="Pfam" id="PF13088"/>
    </source>
</evidence>
<comment type="caution">
    <text evidence="3">The sequence shown here is derived from an EMBL/GenBank/DDBJ whole genome shotgun (WGS) entry which is preliminary data.</text>
</comment>
<dbReference type="EMBL" id="JAWDJX010000014">
    <property type="protein sequence ID" value="KAK3053795.1"/>
    <property type="molecule type" value="Genomic_DNA"/>
</dbReference>
<dbReference type="InterPro" id="IPR011040">
    <property type="entry name" value="Sialidase"/>
</dbReference>
<feature type="domain" description="Sialidase" evidence="2">
    <location>
        <begin position="70"/>
        <end position="235"/>
    </location>
</feature>
<gene>
    <name evidence="3" type="ORF">LTR09_005075</name>
</gene>
<dbReference type="InterPro" id="IPR036278">
    <property type="entry name" value="Sialidase_sf"/>
</dbReference>
<accession>A0AAJ0DGR3</accession>
<dbReference type="Pfam" id="PF13088">
    <property type="entry name" value="BNR_2"/>
    <property type="match status" value="1"/>
</dbReference>
<dbReference type="PANTHER" id="PTHR38792:SF3">
    <property type="entry name" value="BNR_ASP-BOX REPEAT DOMAIN PROTEIN (AFU_ORTHOLOGUE AFUA_7G06430)-RELATED"/>
    <property type="match status" value="1"/>
</dbReference>
<dbReference type="Gene3D" id="2.120.10.10">
    <property type="match status" value="1"/>
</dbReference>
<reference evidence="3" key="1">
    <citation type="submission" date="2023-04" db="EMBL/GenBank/DDBJ databases">
        <title>Black Yeasts Isolated from many extreme environments.</title>
        <authorList>
            <person name="Coleine C."/>
            <person name="Stajich J.E."/>
            <person name="Selbmann L."/>
        </authorList>
    </citation>
    <scope>NUCLEOTIDE SEQUENCE</scope>
    <source>
        <strain evidence="3">CCFEE 5312</strain>
    </source>
</reference>
<evidence type="ECO:0000313" key="3">
    <source>
        <dbReference type="EMBL" id="KAK3053795.1"/>
    </source>
</evidence>
<dbReference type="AlphaFoldDB" id="A0AAJ0DGR3"/>
<dbReference type="Proteomes" id="UP001271007">
    <property type="component" value="Unassembled WGS sequence"/>
</dbReference>
<sequence length="361" mass="38418">MIGLFMALGLLAISPCTANARIHERNSVLPSLSGTPVDMTSSQGGTYPRANFLSDGTLLGAYATTVEDNKQLVLVKSSDSGETWSLLGTAATRPTNASDLDNSYPLQLPGGRVLLAYRNHDKDPVSGDYTAFRIDISYSDNNGATWAYLSTPASMPGGPDFTPGIWEPFLRNAKDGSLQLYYSKENSQDDQDTIERISSNGGADWGDELTISGQDLTSRDGMTGVAQIDGKQLIAVFESRQGGTFQIDSITSADDGTTWGNRQIVYLPTGTGNNAGAPQVVDVGGTLCVSFMTDEDTQLHDWVNGAGAKLITSGDGGATWGRKIEVFSPQTVWPGVVALDDTSFLYMADKNGAKSQKIVLS</sequence>
<keyword evidence="1" id="KW-0732">Signal</keyword>
<proteinExistence type="predicted"/>